<organism evidence="1 2">
    <name type="scientific">Arctium lappa</name>
    <name type="common">Greater burdock</name>
    <name type="synonym">Lappa major</name>
    <dbReference type="NCBI Taxonomy" id="4217"/>
    <lineage>
        <taxon>Eukaryota</taxon>
        <taxon>Viridiplantae</taxon>
        <taxon>Streptophyta</taxon>
        <taxon>Embryophyta</taxon>
        <taxon>Tracheophyta</taxon>
        <taxon>Spermatophyta</taxon>
        <taxon>Magnoliopsida</taxon>
        <taxon>eudicotyledons</taxon>
        <taxon>Gunneridae</taxon>
        <taxon>Pentapetalae</taxon>
        <taxon>asterids</taxon>
        <taxon>campanulids</taxon>
        <taxon>Asterales</taxon>
        <taxon>Asteraceae</taxon>
        <taxon>Carduoideae</taxon>
        <taxon>Cardueae</taxon>
        <taxon>Arctiinae</taxon>
        <taxon>Arctium</taxon>
    </lineage>
</organism>
<protein>
    <submittedName>
        <fullName evidence="1">Uncharacterized protein</fullName>
    </submittedName>
</protein>
<accession>A0ACB9DKU8</accession>
<proteinExistence type="predicted"/>
<reference evidence="1 2" key="2">
    <citation type="journal article" date="2022" name="Mol. Ecol. Resour.">
        <title>The genomes of chicory, endive, great burdock and yacon provide insights into Asteraceae paleo-polyploidization history and plant inulin production.</title>
        <authorList>
            <person name="Fan W."/>
            <person name="Wang S."/>
            <person name="Wang H."/>
            <person name="Wang A."/>
            <person name="Jiang F."/>
            <person name="Liu H."/>
            <person name="Zhao H."/>
            <person name="Xu D."/>
            <person name="Zhang Y."/>
        </authorList>
    </citation>
    <scope>NUCLEOTIDE SEQUENCE [LARGE SCALE GENOMIC DNA]</scope>
    <source>
        <strain evidence="2">cv. Niubang</strain>
    </source>
</reference>
<comment type="caution">
    <text evidence="1">The sequence shown here is derived from an EMBL/GenBank/DDBJ whole genome shotgun (WGS) entry which is preliminary data.</text>
</comment>
<sequence>MKTVSFLAINLIMLACLNNKAAEAETICMRECPSLCMKHNTEAQEIECYFFCVLNCEHCPNSPTGCPPDEETKKKVAEANLNDMEQILQKVSGTRKLKN</sequence>
<dbReference type="EMBL" id="CM042049">
    <property type="protein sequence ID" value="KAI3747055.1"/>
    <property type="molecule type" value="Genomic_DNA"/>
</dbReference>
<keyword evidence="2" id="KW-1185">Reference proteome</keyword>
<evidence type="ECO:0000313" key="2">
    <source>
        <dbReference type="Proteomes" id="UP001055879"/>
    </source>
</evidence>
<evidence type="ECO:0000313" key="1">
    <source>
        <dbReference type="EMBL" id="KAI3747055.1"/>
    </source>
</evidence>
<name>A0ACB9DKU8_ARCLA</name>
<gene>
    <name evidence="1" type="ORF">L6452_09498</name>
</gene>
<reference evidence="2" key="1">
    <citation type="journal article" date="2022" name="Mol. Ecol. Resour.">
        <title>The genomes of chicory, endive, great burdock and yacon provide insights into Asteraceae palaeo-polyploidization history and plant inulin production.</title>
        <authorList>
            <person name="Fan W."/>
            <person name="Wang S."/>
            <person name="Wang H."/>
            <person name="Wang A."/>
            <person name="Jiang F."/>
            <person name="Liu H."/>
            <person name="Zhao H."/>
            <person name="Xu D."/>
            <person name="Zhang Y."/>
        </authorList>
    </citation>
    <scope>NUCLEOTIDE SEQUENCE [LARGE SCALE GENOMIC DNA]</scope>
    <source>
        <strain evidence="2">cv. Niubang</strain>
    </source>
</reference>
<dbReference type="Proteomes" id="UP001055879">
    <property type="component" value="Linkage Group LG03"/>
</dbReference>